<dbReference type="AlphaFoldDB" id="F4KWB5"/>
<dbReference type="Pfam" id="PF00271">
    <property type="entry name" value="Helicase_C"/>
    <property type="match status" value="1"/>
</dbReference>
<keyword evidence="3 15" id="KW-0547">Nucleotide-binding</keyword>
<dbReference type="InterPro" id="IPR012340">
    <property type="entry name" value="NA-bd_OB-fold"/>
</dbReference>
<comment type="similarity">
    <text evidence="1 15">Belongs to the helicase family. RecG subfamily.</text>
</comment>
<evidence type="ECO:0000256" key="2">
    <source>
        <dbReference type="ARBA" id="ARBA00017846"/>
    </source>
</evidence>
<dbReference type="SMART" id="SM00490">
    <property type="entry name" value="HELICc"/>
    <property type="match status" value="2"/>
</dbReference>
<evidence type="ECO:0000256" key="8">
    <source>
        <dbReference type="ARBA" id="ARBA00023125"/>
    </source>
</evidence>
<keyword evidence="9 15" id="KW-0233">DNA recombination</keyword>
<protein>
    <recommendedName>
        <fullName evidence="2 15">ATP-dependent DNA helicase RecG</fullName>
        <ecNumber evidence="13 15">5.6.2.4</ecNumber>
    </recommendedName>
</protein>
<evidence type="ECO:0000256" key="3">
    <source>
        <dbReference type="ARBA" id="ARBA00022741"/>
    </source>
</evidence>
<dbReference type="InterPro" id="IPR033454">
    <property type="entry name" value="RecG_wedge"/>
</dbReference>
<dbReference type="SUPFAM" id="SSF52540">
    <property type="entry name" value="P-loop containing nucleoside triphosphate hydrolases"/>
    <property type="match status" value="2"/>
</dbReference>
<organism evidence="18 19">
    <name type="scientific">Haliscomenobacter hydrossis (strain ATCC 27775 / DSM 1100 / LMG 10767 / O)</name>
    <dbReference type="NCBI Taxonomy" id="760192"/>
    <lineage>
        <taxon>Bacteria</taxon>
        <taxon>Pseudomonadati</taxon>
        <taxon>Bacteroidota</taxon>
        <taxon>Saprospiria</taxon>
        <taxon>Saprospirales</taxon>
        <taxon>Haliscomenobacteraceae</taxon>
        <taxon>Haliscomenobacter</taxon>
    </lineage>
</organism>
<dbReference type="PANTHER" id="PTHR47964:SF1">
    <property type="entry name" value="ATP-DEPENDENT DNA HELICASE HOMOLOG RECG, CHLOROPLASTIC"/>
    <property type="match status" value="1"/>
</dbReference>
<reference evidence="18 19" key="1">
    <citation type="journal article" date="2011" name="Stand. Genomic Sci.">
        <title>Complete genome sequence of Haliscomenobacter hydrossis type strain (O).</title>
        <authorList>
            <consortium name="US DOE Joint Genome Institute (JGI-PGF)"/>
            <person name="Daligault H."/>
            <person name="Lapidus A."/>
            <person name="Zeytun A."/>
            <person name="Nolan M."/>
            <person name="Lucas S."/>
            <person name="Del Rio T.G."/>
            <person name="Tice H."/>
            <person name="Cheng J.F."/>
            <person name="Tapia R."/>
            <person name="Han C."/>
            <person name="Goodwin L."/>
            <person name="Pitluck S."/>
            <person name="Liolios K."/>
            <person name="Pagani I."/>
            <person name="Ivanova N."/>
            <person name="Huntemann M."/>
            <person name="Mavromatis K."/>
            <person name="Mikhailova N."/>
            <person name="Pati A."/>
            <person name="Chen A."/>
            <person name="Palaniappan K."/>
            <person name="Land M."/>
            <person name="Hauser L."/>
            <person name="Brambilla E.M."/>
            <person name="Rohde M."/>
            <person name="Verbarg S."/>
            <person name="Goker M."/>
            <person name="Bristow J."/>
            <person name="Eisen J.A."/>
            <person name="Markowitz V."/>
            <person name="Hugenholtz P."/>
            <person name="Kyrpides N.C."/>
            <person name="Klenk H.P."/>
            <person name="Woyke T."/>
        </authorList>
    </citation>
    <scope>NUCLEOTIDE SEQUENCE [LARGE SCALE GENOMIC DNA]</scope>
    <source>
        <strain evidence="19">ATCC 27775 / DSM 1100 / LMG 10767 / O</strain>
    </source>
</reference>
<comment type="catalytic activity">
    <reaction evidence="12 15">
        <text>Couples ATP hydrolysis with the unwinding of duplex DNA by translocating in the 3'-5' direction.</text>
        <dbReference type="EC" id="5.6.2.4"/>
    </reaction>
</comment>
<dbReference type="GO" id="GO:0006281">
    <property type="term" value="P:DNA repair"/>
    <property type="evidence" value="ECO:0007669"/>
    <property type="project" value="UniProtKB-UniRule"/>
</dbReference>
<dbReference type="PANTHER" id="PTHR47964">
    <property type="entry name" value="ATP-DEPENDENT DNA HELICASE HOMOLOG RECG, CHLOROPLASTIC"/>
    <property type="match status" value="1"/>
</dbReference>
<keyword evidence="6 15" id="KW-0347">Helicase</keyword>
<evidence type="ECO:0000313" key="19">
    <source>
        <dbReference type="Proteomes" id="UP000008461"/>
    </source>
</evidence>
<dbReference type="Gene3D" id="3.40.50.300">
    <property type="entry name" value="P-loop containing nucleotide triphosphate hydrolases"/>
    <property type="match status" value="2"/>
</dbReference>
<evidence type="ECO:0000256" key="11">
    <source>
        <dbReference type="ARBA" id="ARBA00023235"/>
    </source>
</evidence>
<evidence type="ECO:0000256" key="9">
    <source>
        <dbReference type="ARBA" id="ARBA00023172"/>
    </source>
</evidence>
<reference key="2">
    <citation type="submission" date="2011-04" db="EMBL/GenBank/DDBJ databases">
        <title>Complete sequence of chromosome of Haliscomenobacter hydrossis DSM 1100.</title>
        <authorList>
            <consortium name="US DOE Joint Genome Institute (JGI-PGF)"/>
            <person name="Lucas S."/>
            <person name="Han J."/>
            <person name="Lapidus A."/>
            <person name="Bruce D."/>
            <person name="Goodwin L."/>
            <person name="Pitluck S."/>
            <person name="Peters L."/>
            <person name="Kyrpides N."/>
            <person name="Mavromatis K."/>
            <person name="Ivanova N."/>
            <person name="Ovchinnikova G."/>
            <person name="Pagani I."/>
            <person name="Daligault H."/>
            <person name="Detter J.C."/>
            <person name="Han C."/>
            <person name="Land M."/>
            <person name="Hauser L."/>
            <person name="Markowitz V."/>
            <person name="Cheng J.-F."/>
            <person name="Hugenholtz P."/>
            <person name="Woyke T."/>
            <person name="Wu D."/>
            <person name="Verbarg S."/>
            <person name="Frueling A."/>
            <person name="Brambilla E."/>
            <person name="Klenk H.-P."/>
            <person name="Eisen J.A."/>
        </authorList>
    </citation>
    <scope>NUCLEOTIDE SEQUENCE</scope>
    <source>
        <strain>DSM 1100</strain>
    </source>
</reference>
<dbReference type="HOGENOM" id="CLU_005122_7_1_10"/>
<sequence length="726" mass="82288">MQISQFVFNLQIPFAIVKLTATNMLENILDSPIEYLKGVGPKKGELLRKELGVATFGDLLFAYPSRYIDKTQFHHIADLTEDSGSVQLKGVLRRFSTEGEGRKTRLVGQFRDESGAISLVWFTGISWLQKQLIIGQEYVIYGRVNAFKDAYSIPHPEMEVVSTENTQTATAFAPVYPSTEKLNAQGLDAKSRRRLIKLLLEKIEPAQLPETLPAYVVKKFHFPSRFESILLIHFPRTEDELKASTNRLKFEELFFLQLRLLQIKRRRKDEVKGYVFEKIGDFFNNFYQNKLPFELTNAQKRVLKEIRRDFGLGIQMNRLVQGDVGSGKTMVALLAMLMALDNGFQTCMMAPTEILAQQHFISISNYLQDSPVEVAFLSGSIKGKARKHILERLAAGEIHILIGTHALIEDWVVFKNLGLAITDEQHRFGVAQRAALWKKNKPFPPHVLVMTATPIPRTLAMTLYGDLDISVIDELPPGRKDIVTLHRTENHRLRVIGFMREQIALGRQVYIVYPMIEESEKMDLQNLMSGYEAISREFPTPEFQISILHGKMKAADKDFEMQRFVRGETQIMVATTVIEVGVNVPNASVMVIENTERFGLSQLHQLRGRVGRGAEQSYCLLMSSFKLSKDSKERIQTMVRTNNGFEIAEADLKLRGPGDLEGTQQSGIVNLRLADLAKDGKILAAAREVAARILDDDPYLKRPEHEVLAVQLAKEGKVKKAWSRIS</sequence>
<dbReference type="Pfam" id="PF19833">
    <property type="entry name" value="RecG_dom3_C"/>
    <property type="match status" value="1"/>
</dbReference>
<dbReference type="InterPro" id="IPR047112">
    <property type="entry name" value="RecG/Mfd"/>
</dbReference>
<dbReference type="InterPro" id="IPR045562">
    <property type="entry name" value="RecG_dom3_C"/>
</dbReference>
<gene>
    <name evidence="18" type="ordered locus">Halhy_2390</name>
</gene>
<dbReference type="PROSITE" id="PS51192">
    <property type="entry name" value="HELICASE_ATP_BIND_1"/>
    <property type="match status" value="1"/>
</dbReference>
<evidence type="ECO:0000256" key="13">
    <source>
        <dbReference type="ARBA" id="ARBA00034808"/>
    </source>
</evidence>
<evidence type="ECO:0000256" key="5">
    <source>
        <dbReference type="ARBA" id="ARBA00022801"/>
    </source>
</evidence>
<dbReference type="SMART" id="SM00487">
    <property type="entry name" value="DEXDc"/>
    <property type="match status" value="1"/>
</dbReference>
<evidence type="ECO:0000256" key="14">
    <source>
        <dbReference type="ARBA" id="ARBA00048988"/>
    </source>
</evidence>
<evidence type="ECO:0000259" key="16">
    <source>
        <dbReference type="PROSITE" id="PS51192"/>
    </source>
</evidence>
<dbReference type="GO" id="GO:0005524">
    <property type="term" value="F:ATP binding"/>
    <property type="evidence" value="ECO:0007669"/>
    <property type="project" value="UniProtKB-KW"/>
</dbReference>
<evidence type="ECO:0000256" key="15">
    <source>
        <dbReference type="RuleBase" id="RU363016"/>
    </source>
</evidence>
<feature type="domain" description="Helicase ATP-binding" evidence="16">
    <location>
        <begin position="309"/>
        <end position="472"/>
    </location>
</feature>
<dbReference type="KEGG" id="hhy:Halhy_2390"/>
<evidence type="ECO:0000256" key="1">
    <source>
        <dbReference type="ARBA" id="ARBA00007504"/>
    </source>
</evidence>
<keyword evidence="11" id="KW-0413">Isomerase</keyword>
<dbReference type="NCBIfam" id="NF008168">
    <property type="entry name" value="PRK10917.2-2"/>
    <property type="match status" value="1"/>
</dbReference>
<keyword evidence="10 15" id="KW-0234">DNA repair</keyword>
<dbReference type="GO" id="GO:0043138">
    <property type="term" value="F:3'-5' DNA helicase activity"/>
    <property type="evidence" value="ECO:0007669"/>
    <property type="project" value="UniProtKB-EC"/>
</dbReference>
<dbReference type="InterPro" id="IPR027417">
    <property type="entry name" value="P-loop_NTPase"/>
</dbReference>
<dbReference type="GO" id="GO:0006310">
    <property type="term" value="P:DNA recombination"/>
    <property type="evidence" value="ECO:0007669"/>
    <property type="project" value="UniProtKB-UniRule"/>
</dbReference>
<dbReference type="PROSITE" id="PS51194">
    <property type="entry name" value="HELICASE_CTER"/>
    <property type="match status" value="1"/>
</dbReference>
<keyword evidence="4 15" id="KW-0227">DNA damage</keyword>
<dbReference type="Gene3D" id="2.40.50.140">
    <property type="entry name" value="Nucleic acid-binding proteins"/>
    <property type="match status" value="1"/>
</dbReference>
<evidence type="ECO:0000256" key="12">
    <source>
        <dbReference type="ARBA" id="ARBA00034617"/>
    </source>
</evidence>
<dbReference type="InterPro" id="IPR001650">
    <property type="entry name" value="Helicase_C-like"/>
</dbReference>
<dbReference type="SUPFAM" id="SSF50249">
    <property type="entry name" value="Nucleic acid-binding proteins"/>
    <property type="match status" value="1"/>
</dbReference>
<dbReference type="EMBL" id="CP002691">
    <property type="protein sequence ID" value="AEE50265.1"/>
    <property type="molecule type" value="Genomic_DNA"/>
</dbReference>
<name>F4KWB5_HALH1</name>
<dbReference type="InterPro" id="IPR014001">
    <property type="entry name" value="Helicase_ATP-bd"/>
</dbReference>
<evidence type="ECO:0000256" key="7">
    <source>
        <dbReference type="ARBA" id="ARBA00022840"/>
    </source>
</evidence>
<keyword evidence="8" id="KW-0238">DNA-binding</keyword>
<evidence type="ECO:0000256" key="6">
    <source>
        <dbReference type="ARBA" id="ARBA00022806"/>
    </source>
</evidence>
<dbReference type="NCBIfam" id="NF008165">
    <property type="entry name" value="PRK10917.1-3"/>
    <property type="match status" value="1"/>
</dbReference>
<dbReference type="GO" id="GO:0003677">
    <property type="term" value="F:DNA binding"/>
    <property type="evidence" value="ECO:0007669"/>
    <property type="project" value="UniProtKB-KW"/>
</dbReference>
<dbReference type="NCBIfam" id="TIGR00643">
    <property type="entry name" value="recG"/>
    <property type="match status" value="1"/>
</dbReference>
<evidence type="ECO:0000256" key="10">
    <source>
        <dbReference type="ARBA" id="ARBA00023204"/>
    </source>
</evidence>
<dbReference type="InterPro" id="IPR004609">
    <property type="entry name" value="ATP-dep_DNA_helicase_RecG"/>
</dbReference>
<proteinExistence type="inferred from homology"/>
<dbReference type="Proteomes" id="UP000008461">
    <property type="component" value="Chromosome"/>
</dbReference>
<keyword evidence="19" id="KW-1185">Reference proteome</keyword>
<evidence type="ECO:0000256" key="4">
    <source>
        <dbReference type="ARBA" id="ARBA00022763"/>
    </source>
</evidence>
<dbReference type="GO" id="GO:0016887">
    <property type="term" value="F:ATP hydrolysis activity"/>
    <property type="evidence" value="ECO:0007669"/>
    <property type="project" value="RHEA"/>
</dbReference>
<dbReference type="eggNOG" id="COG1200">
    <property type="taxonomic scope" value="Bacteria"/>
</dbReference>
<comment type="function">
    <text evidence="15">Plays a critical role in recombination and DNA repair. Helps process Holliday junction intermediates to mature products by catalyzing branch migration. Has replication fork regression activity, unwinds stalled or blocked replication forks to make a HJ that can be resolved. Has a DNA unwinding activity characteristic of a DNA helicase with 3'-5' polarity.</text>
</comment>
<dbReference type="Pfam" id="PF00270">
    <property type="entry name" value="DEAD"/>
    <property type="match status" value="1"/>
</dbReference>
<dbReference type="STRING" id="760192.Halhy_2390"/>
<accession>F4KWB5</accession>
<keyword evidence="5 15" id="KW-0378">Hydrolase</keyword>
<evidence type="ECO:0000313" key="18">
    <source>
        <dbReference type="EMBL" id="AEE50265.1"/>
    </source>
</evidence>
<comment type="catalytic activity">
    <reaction evidence="14 15">
        <text>ATP + H2O = ADP + phosphate + H(+)</text>
        <dbReference type="Rhea" id="RHEA:13065"/>
        <dbReference type="ChEBI" id="CHEBI:15377"/>
        <dbReference type="ChEBI" id="CHEBI:15378"/>
        <dbReference type="ChEBI" id="CHEBI:30616"/>
        <dbReference type="ChEBI" id="CHEBI:43474"/>
        <dbReference type="ChEBI" id="CHEBI:456216"/>
        <dbReference type="EC" id="5.6.2.4"/>
    </reaction>
</comment>
<dbReference type="EC" id="5.6.2.4" evidence="13 15"/>
<feature type="domain" description="Helicase C-terminal" evidence="17">
    <location>
        <begin position="497"/>
        <end position="658"/>
    </location>
</feature>
<keyword evidence="7 15" id="KW-0067">ATP-binding</keyword>
<dbReference type="Pfam" id="PF17191">
    <property type="entry name" value="RecG_wedge"/>
    <property type="match status" value="1"/>
</dbReference>
<evidence type="ECO:0000259" key="17">
    <source>
        <dbReference type="PROSITE" id="PS51194"/>
    </source>
</evidence>
<dbReference type="CDD" id="cd17992">
    <property type="entry name" value="DEXHc_RecG"/>
    <property type="match status" value="1"/>
</dbReference>
<dbReference type="InterPro" id="IPR011545">
    <property type="entry name" value="DEAD/DEAH_box_helicase_dom"/>
</dbReference>
<dbReference type="CDD" id="cd04488">
    <property type="entry name" value="RecG_wedge_OBF"/>
    <property type="match status" value="1"/>
</dbReference>